<comment type="caution">
    <text evidence="1">The sequence shown here is derived from an EMBL/GenBank/DDBJ whole genome shotgun (WGS) entry which is preliminary data.</text>
</comment>
<evidence type="ECO:0000313" key="2">
    <source>
        <dbReference type="Proteomes" id="UP000318199"/>
    </source>
</evidence>
<dbReference type="AlphaFoldDB" id="A0A562ZFX0"/>
<reference evidence="1 2" key="1">
    <citation type="submission" date="2019-07" db="EMBL/GenBank/DDBJ databases">
        <title>Caenimonas sedimenti sp. nov., isolated from activated sludge.</title>
        <authorList>
            <person name="Xu J."/>
        </authorList>
    </citation>
    <scope>NUCLEOTIDE SEQUENCE [LARGE SCALE GENOMIC DNA]</scope>
    <source>
        <strain evidence="1 2">HX-9-20</strain>
    </source>
</reference>
<organism evidence="1 2">
    <name type="scientific">Caenimonas sedimenti</name>
    <dbReference type="NCBI Taxonomy" id="2596921"/>
    <lineage>
        <taxon>Bacteria</taxon>
        <taxon>Pseudomonadati</taxon>
        <taxon>Pseudomonadota</taxon>
        <taxon>Betaproteobacteria</taxon>
        <taxon>Burkholderiales</taxon>
        <taxon>Comamonadaceae</taxon>
        <taxon>Caenimonas</taxon>
    </lineage>
</organism>
<sequence>MCTPPATSAPVRLDDSASPRYRVGAQVVLAENGRRLAEMPLAKTAEVRFGRVDYKLATAAYLGRKARIFYVVPANVPGLRAAQGLRADWRGLGRFAGGSAFAGQRQLVWNGTISEPWMVESIELTAHVDLQQVRWARDGHFAFEAYFEIEVLP</sequence>
<evidence type="ECO:0000313" key="1">
    <source>
        <dbReference type="EMBL" id="TWO66167.1"/>
    </source>
</evidence>
<gene>
    <name evidence="1" type="ORF">FN976_26710</name>
</gene>
<dbReference type="EMBL" id="VOBQ01000026">
    <property type="protein sequence ID" value="TWO66167.1"/>
    <property type="molecule type" value="Genomic_DNA"/>
</dbReference>
<accession>A0A562ZFX0</accession>
<keyword evidence="2" id="KW-1185">Reference proteome</keyword>
<dbReference type="Proteomes" id="UP000318199">
    <property type="component" value="Unassembled WGS sequence"/>
</dbReference>
<name>A0A562ZFX0_9BURK</name>
<protein>
    <submittedName>
        <fullName evidence="1">Uncharacterized protein</fullName>
    </submittedName>
</protein>
<proteinExistence type="predicted"/>
<dbReference type="OrthoDB" id="8852219at2"/>